<name>A0ABS5R0L6_9LACO</name>
<gene>
    <name evidence="1" type="ORF">G6R29_04945</name>
</gene>
<proteinExistence type="predicted"/>
<organism evidence="1 2">
    <name type="scientific">Fructobacillus broussonetiae</name>
    <dbReference type="NCBI Taxonomy" id="2713173"/>
    <lineage>
        <taxon>Bacteria</taxon>
        <taxon>Bacillati</taxon>
        <taxon>Bacillota</taxon>
        <taxon>Bacilli</taxon>
        <taxon>Lactobacillales</taxon>
        <taxon>Lactobacillaceae</taxon>
        <taxon>Fructobacillus</taxon>
    </lineage>
</organism>
<sequence>MDVKLKLKDKITAFFSGIGYLNFVGSIPIHTYQGETMSPEEEDYWAIYSDWKAVGDDMRWAMRKVDEEIGRKE</sequence>
<comment type="caution">
    <text evidence="1">The sequence shown here is derived from an EMBL/GenBank/DDBJ whole genome shotgun (WGS) entry which is preliminary data.</text>
</comment>
<reference evidence="1 2" key="1">
    <citation type="submission" date="2020-02" db="EMBL/GenBank/DDBJ databases">
        <title>Fructobacillus sp. isolated from paper mulberry of Taiwan.</title>
        <authorList>
            <person name="Lin S.-T."/>
        </authorList>
    </citation>
    <scope>NUCLEOTIDE SEQUENCE [LARGE SCALE GENOMIC DNA]</scope>
    <source>
        <strain evidence="1 2">M2-14</strain>
    </source>
</reference>
<protein>
    <submittedName>
        <fullName evidence="1">Uncharacterized protein</fullName>
    </submittedName>
</protein>
<accession>A0ABS5R0L6</accession>
<evidence type="ECO:0000313" key="1">
    <source>
        <dbReference type="EMBL" id="MBS9338970.1"/>
    </source>
</evidence>
<dbReference type="RefSeq" id="WP_213809255.1">
    <property type="nucleotide sequence ID" value="NZ_JAAMFK010000006.1"/>
</dbReference>
<keyword evidence="2" id="KW-1185">Reference proteome</keyword>
<evidence type="ECO:0000313" key="2">
    <source>
        <dbReference type="Proteomes" id="UP001519504"/>
    </source>
</evidence>
<dbReference type="EMBL" id="JAAMFK010000006">
    <property type="protein sequence ID" value="MBS9338970.1"/>
    <property type="molecule type" value="Genomic_DNA"/>
</dbReference>
<dbReference type="Proteomes" id="UP001519504">
    <property type="component" value="Unassembled WGS sequence"/>
</dbReference>